<dbReference type="Pfam" id="PF02743">
    <property type="entry name" value="dCache_1"/>
    <property type="match status" value="1"/>
</dbReference>
<dbReference type="Proteomes" id="UP000295794">
    <property type="component" value="Unassembled WGS sequence"/>
</dbReference>
<dbReference type="SUPFAM" id="SSF103190">
    <property type="entry name" value="Sensory domain-like"/>
    <property type="match status" value="1"/>
</dbReference>
<evidence type="ECO:0000259" key="7">
    <source>
        <dbReference type="PROSITE" id="PS50883"/>
    </source>
</evidence>
<dbReference type="InterPro" id="IPR000160">
    <property type="entry name" value="GGDEF_dom"/>
</dbReference>
<dbReference type="EMBL" id="SMBT01000001">
    <property type="protein sequence ID" value="TCU90375.1"/>
    <property type="molecule type" value="Genomic_DNA"/>
</dbReference>
<evidence type="ECO:0000256" key="2">
    <source>
        <dbReference type="ARBA" id="ARBA00022475"/>
    </source>
</evidence>
<evidence type="ECO:0000313" key="10">
    <source>
        <dbReference type="EMBL" id="TCU90375.1"/>
    </source>
</evidence>
<dbReference type="Gene3D" id="6.10.340.10">
    <property type="match status" value="1"/>
</dbReference>
<dbReference type="PANTHER" id="PTHR33121">
    <property type="entry name" value="CYCLIC DI-GMP PHOSPHODIESTERASE PDEF"/>
    <property type="match status" value="1"/>
</dbReference>
<dbReference type="GO" id="GO:0071111">
    <property type="term" value="F:cyclic-guanylate-specific phosphodiesterase activity"/>
    <property type="evidence" value="ECO:0007669"/>
    <property type="project" value="InterPro"/>
</dbReference>
<dbReference type="SUPFAM" id="SSF141868">
    <property type="entry name" value="EAL domain-like"/>
    <property type="match status" value="1"/>
</dbReference>
<dbReference type="InterPro" id="IPR033479">
    <property type="entry name" value="dCache_1"/>
</dbReference>
<feature type="transmembrane region" description="Helical" evidence="6">
    <location>
        <begin position="55"/>
        <end position="77"/>
    </location>
</feature>
<sequence>MISCTLVHDRKMARRPRSCWAQRLADDVLLRSEILKKLRHALGLENLKLRGRVSLQFAVTATFIIMLALTLGSIISLQMRNQSKMLKDLSSKVISAEVAAVRSDLNVFLRAPALANRMVAVLMREQYSPLDKDLSQFEVPFAHILGEVFPDQKQLSLISFGSVHGEYIAISREILTNQFSLLLKDRRTNGYLNFYKGLQSSDPILNQFANYDPRPRPWYAPVGKSKKPSWTAAYQDYDAVQGITVSFSSPLYDGAAHFIGVVASDIKLDNFDDYLRASPNLGHGAIYIVGENNELISHSTHEDPLPRMPLLKLPNQESAKLLKPKDSSNLMVKNSAPLLLKKDVKDFEFNLNGERIYGRVSPVVDGNGLNWRIVVLIPERDLLGTLKKDMLITFIIVLIIGLFAALVAWKTIASITKPILLAAQTARLLAKQEWQPTIAGGLQLKETKLLANAFDEMSNALSCSFDQLNYRIRHDHITGLLSREGLLEEMLELVKKSPDMKWDALFLIGLDNYRSIHDSIGYEQGEELLCAIVNNLKPYLPEKALFARVAETEFVVCLPIDFNQTSLDHLINSFQGSFSQSFNLQYDEVLITASLGVVCTPFNHDDLIENMRNASMALSKAKEKGPISYEVFQGSMAEQSAKKIHLIAELNAAIEKNEFRIYFQPVVSLNDSQVIGAEALVRWQSGQRGLVAPGVFIPLAEESGLILQIGNWVLRESCRQIAERLGNGWASNFDVHVNVSVRQLIQSDFYQNLENILLEYHLPPHNLTLEITESILIEDSNVIATLIGRIRNLGVSIAIDDFGTGYSSMSYLHQFAFDCLKIDQSFVSRFLDNHKSEAIISAIIRLAAGFDVPLVAEGVETAEQAKRLYELGCQRAQGYHFGRPAPLEEWPQAWCGTGKAGPLA</sequence>
<evidence type="ECO:0000256" key="1">
    <source>
        <dbReference type="ARBA" id="ARBA00004651"/>
    </source>
</evidence>
<evidence type="ECO:0000313" key="9">
    <source>
        <dbReference type="EMBL" id="STQ89402.1"/>
    </source>
</evidence>
<evidence type="ECO:0000256" key="3">
    <source>
        <dbReference type="ARBA" id="ARBA00022692"/>
    </source>
</evidence>
<dbReference type="CDD" id="cd01948">
    <property type="entry name" value="EAL"/>
    <property type="match status" value="1"/>
</dbReference>
<evidence type="ECO:0000313" key="11">
    <source>
        <dbReference type="Proteomes" id="UP000255108"/>
    </source>
</evidence>
<evidence type="ECO:0000256" key="6">
    <source>
        <dbReference type="SAM" id="Phobius"/>
    </source>
</evidence>
<dbReference type="SUPFAM" id="SSF55073">
    <property type="entry name" value="Nucleotide cyclase"/>
    <property type="match status" value="1"/>
</dbReference>
<dbReference type="CDD" id="cd01949">
    <property type="entry name" value="GGDEF"/>
    <property type="match status" value="1"/>
</dbReference>
<keyword evidence="4 6" id="KW-1133">Transmembrane helix</keyword>
<feature type="transmembrane region" description="Helical" evidence="6">
    <location>
        <begin position="390"/>
        <end position="409"/>
    </location>
</feature>
<gene>
    <name evidence="9" type="primary">cph2_3</name>
    <name evidence="10" type="ORF">EV682_101408</name>
    <name evidence="9" type="ORF">NCTC11159_00426</name>
</gene>
<comment type="subcellular location">
    <subcellularLocation>
        <location evidence="1">Cell membrane</location>
        <topology evidence="1">Multi-pass membrane protein</topology>
    </subcellularLocation>
</comment>
<dbReference type="Gene3D" id="3.30.450.20">
    <property type="entry name" value="PAS domain"/>
    <property type="match status" value="1"/>
</dbReference>
<reference evidence="9 11" key="1">
    <citation type="submission" date="2018-06" db="EMBL/GenBank/DDBJ databases">
        <authorList>
            <consortium name="Pathogen Informatics"/>
            <person name="Doyle S."/>
        </authorList>
    </citation>
    <scope>NUCLEOTIDE SEQUENCE [LARGE SCALE GENOMIC DNA]</scope>
    <source>
        <strain evidence="9 11">NCTC11159</strain>
    </source>
</reference>
<dbReference type="InterPro" id="IPR029151">
    <property type="entry name" value="Sensor-like_sf"/>
</dbReference>
<dbReference type="SMART" id="SM00267">
    <property type="entry name" value="GGDEF"/>
    <property type="match status" value="1"/>
</dbReference>
<dbReference type="InterPro" id="IPR050706">
    <property type="entry name" value="Cyclic-di-GMP_PDE-like"/>
</dbReference>
<dbReference type="Proteomes" id="UP000255108">
    <property type="component" value="Unassembled WGS sequence"/>
</dbReference>
<dbReference type="AlphaFoldDB" id="A0A377Q3L2"/>
<feature type="domain" description="GGDEF" evidence="8">
    <location>
        <begin position="501"/>
        <end position="634"/>
    </location>
</feature>
<evidence type="ECO:0000313" key="12">
    <source>
        <dbReference type="Proteomes" id="UP000295794"/>
    </source>
</evidence>
<name>A0A377Q3L2_9NEIS</name>
<dbReference type="SMART" id="SM00052">
    <property type="entry name" value="EAL"/>
    <property type="match status" value="1"/>
</dbReference>
<dbReference type="GO" id="GO:0005886">
    <property type="term" value="C:plasma membrane"/>
    <property type="evidence" value="ECO:0007669"/>
    <property type="project" value="UniProtKB-SubCell"/>
</dbReference>
<keyword evidence="2" id="KW-1003">Cell membrane</keyword>
<dbReference type="Pfam" id="PF00990">
    <property type="entry name" value="GGDEF"/>
    <property type="match status" value="1"/>
</dbReference>
<keyword evidence="3 6" id="KW-0812">Transmembrane</keyword>
<dbReference type="NCBIfam" id="TIGR00254">
    <property type="entry name" value="GGDEF"/>
    <property type="match status" value="1"/>
</dbReference>
<dbReference type="Gene3D" id="3.30.70.270">
    <property type="match status" value="1"/>
</dbReference>
<dbReference type="PROSITE" id="PS50887">
    <property type="entry name" value="GGDEF"/>
    <property type="match status" value="1"/>
</dbReference>
<protein>
    <submittedName>
        <fullName evidence="9">Bacteriophytochrome cph2</fullName>
    </submittedName>
    <submittedName>
        <fullName evidence="10">Diguanylate cyclase/phosphodiesterase</fullName>
    </submittedName>
</protein>
<keyword evidence="12" id="KW-1185">Reference proteome</keyword>
<evidence type="ECO:0000259" key="8">
    <source>
        <dbReference type="PROSITE" id="PS50887"/>
    </source>
</evidence>
<organism evidence="9 11">
    <name type="scientific">Iodobacter fluviatilis</name>
    <dbReference type="NCBI Taxonomy" id="537"/>
    <lineage>
        <taxon>Bacteria</taxon>
        <taxon>Pseudomonadati</taxon>
        <taxon>Pseudomonadota</taxon>
        <taxon>Betaproteobacteria</taxon>
        <taxon>Neisseriales</taxon>
        <taxon>Chitinibacteraceae</taxon>
        <taxon>Iodobacter</taxon>
    </lineage>
</organism>
<accession>A0A377Q3L2</accession>
<dbReference type="PROSITE" id="PS50883">
    <property type="entry name" value="EAL"/>
    <property type="match status" value="1"/>
</dbReference>
<proteinExistence type="predicted"/>
<keyword evidence="5 6" id="KW-0472">Membrane</keyword>
<dbReference type="OrthoDB" id="6635966at2"/>
<dbReference type="PANTHER" id="PTHR33121:SF70">
    <property type="entry name" value="SIGNALING PROTEIN YKOW"/>
    <property type="match status" value="1"/>
</dbReference>
<dbReference type="InterPro" id="IPR001633">
    <property type="entry name" value="EAL_dom"/>
</dbReference>
<dbReference type="Pfam" id="PF00563">
    <property type="entry name" value="EAL"/>
    <property type="match status" value="1"/>
</dbReference>
<dbReference type="InterPro" id="IPR029787">
    <property type="entry name" value="Nucleotide_cyclase"/>
</dbReference>
<dbReference type="Gene3D" id="3.20.20.450">
    <property type="entry name" value="EAL domain"/>
    <property type="match status" value="1"/>
</dbReference>
<evidence type="ECO:0000256" key="5">
    <source>
        <dbReference type="ARBA" id="ARBA00023136"/>
    </source>
</evidence>
<reference evidence="10 12" key="2">
    <citation type="submission" date="2019-03" db="EMBL/GenBank/DDBJ databases">
        <title>Genomic Encyclopedia of Type Strains, Phase IV (KMG-IV): sequencing the most valuable type-strain genomes for metagenomic binning, comparative biology and taxonomic classification.</title>
        <authorList>
            <person name="Goeker M."/>
        </authorList>
    </citation>
    <scope>NUCLEOTIDE SEQUENCE [LARGE SCALE GENOMIC DNA]</scope>
    <source>
        <strain evidence="10 12">DSM 3764</strain>
    </source>
</reference>
<dbReference type="InterPro" id="IPR043128">
    <property type="entry name" value="Rev_trsase/Diguanyl_cyclase"/>
</dbReference>
<feature type="domain" description="EAL" evidence="7">
    <location>
        <begin position="643"/>
        <end position="898"/>
    </location>
</feature>
<dbReference type="InterPro" id="IPR035919">
    <property type="entry name" value="EAL_sf"/>
</dbReference>
<evidence type="ECO:0000256" key="4">
    <source>
        <dbReference type="ARBA" id="ARBA00022989"/>
    </source>
</evidence>
<dbReference type="CDD" id="cd12913">
    <property type="entry name" value="PDC1_MCP_like"/>
    <property type="match status" value="1"/>
</dbReference>
<dbReference type="EMBL" id="UGHR01000001">
    <property type="protein sequence ID" value="STQ89402.1"/>
    <property type="molecule type" value="Genomic_DNA"/>
</dbReference>